<dbReference type="Proteomes" id="UP000054047">
    <property type="component" value="Unassembled WGS sequence"/>
</dbReference>
<sequence length="86" mass="9523">MPHTDYVISDDDIQGITVGTRNLTKLSGPEKTLIHCRLSPLKSICLPTPTSHPIDYGNAMKKKIEVVLMKKVRSDALKSRDHSGSH</sequence>
<organism evidence="1 2">
    <name type="scientific">Ancylostoma duodenale</name>
    <dbReference type="NCBI Taxonomy" id="51022"/>
    <lineage>
        <taxon>Eukaryota</taxon>
        <taxon>Metazoa</taxon>
        <taxon>Ecdysozoa</taxon>
        <taxon>Nematoda</taxon>
        <taxon>Chromadorea</taxon>
        <taxon>Rhabditida</taxon>
        <taxon>Rhabditina</taxon>
        <taxon>Rhabditomorpha</taxon>
        <taxon>Strongyloidea</taxon>
        <taxon>Ancylostomatidae</taxon>
        <taxon>Ancylostomatinae</taxon>
        <taxon>Ancylostoma</taxon>
    </lineage>
</organism>
<proteinExistence type="predicted"/>
<protein>
    <submittedName>
        <fullName evidence="1">Uncharacterized protein</fullName>
    </submittedName>
</protein>
<keyword evidence="2" id="KW-1185">Reference proteome</keyword>
<gene>
    <name evidence="1" type="ORF">ANCDUO_14461</name>
</gene>
<dbReference type="AlphaFoldDB" id="A0A0C2D039"/>
<dbReference type="EMBL" id="KN737438">
    <property type="protein sequence ID" value="KIH55382.1"/>
    <property type="molecule type" value="Genomic_DNA"/>
</dbReference>
<evidence type="ECO:0000313" key="2">
    <source>
        <dbReference type="Proteomes" id="UP000054047"/>
    </source>
</evidence>
<evidence type="ECO:0000313" key="1">
    <source>
        <dbReference type="EMBL" id="KIH55382.1"/>
    </source>
</evidence>
<reference evidence="1 2" key="1">
    <citation type="submission" date="2013-12" db="EMBL/GenBank/DDBJ databases">
        <title>Draft genome of the parsitic nematode Ancylostoma duodenale.</title>
        <authorList>
            <person name="Mitreva M."/>
        </authorList>
    </citation>
    <scope>NUCLEOTIDE SEQUENCE [LARGE SCALE GENOMIC DNA]</scope>
    <source>
        <strain evidence="1 2">Zhejiang</strain>
    </source>
</reference>
<accession>A0A0C2D039</accession>
<name>A0A0C2D039_9BILA</name>